<name>E3SZR5_ODOAN</name>
<dbReference type="AlphaFoldDB" id="E3SZR5"/>
<evidence type="ECO:0000313" key="1">
    <source>
        <dbReference type="EMBL" id="ADP06200.1"/>
    </source>
</evidence>
<reference evidence="1" key="1">
    <citation type="submission" date="2009-10" db="EMBL/GenBank/DDBJ databases">
        <title>The highest antimicrobial peptides diversity, skin antimicrobial peptides peptidomics of Amphibian, Rana andersonii.</title>
        <authorList>
            <person name="Yang X."/>
            <person name="Liang X."/>
            <person name="Zhang Y."/>
            <person name="Lee W.-H."/>
        </authorList>
    </citation>
    <scope>NUCLEOTIDE SEQUENCE</scope>
    <source>
        <tissue evidence="1">Skin</tissue>
    </source>
</reference>
<accession>E3SZR5</accession>
<protein>
    <submittedName>
        <fullName evidence="1">Andersonin-U peptide</fullName>
    </submittedName>
</protein>
<feature type="non-terminal residue" evidence="1">
    <location>
        <position position="1"/>
    </location>
</feature>
<dbReference type="EMBL" id="GU134135">
    <property type="protein sequence ID" value="ADP06200.1"/>
    <property type="molecule type" value="mRNA"/>
</dbReference>
<proteinExistence type="evidence at transcript level"/>
<organism evidence="1">
    <name type="scientific">Odorrana andersonii</name>
    <name type="common">Golden crossband frog</name>
    <name type="synonym">Rana andersonii</name>
    <dbReference type="NCBI Taxonomy" id="369514"/>
    <lineage>
        <taxon>Eukaryota</taxon>
        <taxon>Metazoa</taxon>
        <taxon>Chordata</taxon>
        <taxon>Craniata</taxon>
        <taxon>Vertebrata</taxon>
        <taxon>Euteleostomi</taxon>
        <taxon>Amphibia</taxon>
        <taxon>Batrachia</taxon>
        <taxon>Anura</taxon>
        <taxon>Neobatrachia</taxon>
        <taxon>Ranoidea</taxon>
        <taxon>Ranidae</taxon>
        <taxon>Odorrana</taxon>
    </lineage>
</organism>
<sequence length="45" mass="5245">MSLLRKKQEMIQKKEKGKEIGAEEIKLNRVVKFSYRKGSPAPQKN</sequence>